<dbReference type="EMBL" id="AAVT01000014">
    <property type="protein sequence ID" value="EAW29815.1"/>
    <property type="molecule type" value="Genomic_DNA"/>
</dbReference>
<evidence type="ECO:0000313" key="6">
    <source>
        <dbReference type="Proteomes" id="UP000004931"/>
    </source>
</evidence>
<dbReference type="Proteomes" id="UP000004931">
    <property type="component" value="Unassembled WGS sequence"/>
</dbReference>
<dbReference type="InterPro" id="IPR036259">
    <property type="entry name" value="MFS_trans_sf"/>
</dbReference>
<feature type="transmembrane region" description="Helical" evidence="4">
    <location>
        <begin position="24"/>
        <end position="44"/>
    </location>
</feature>
<evidence type="ECO:0000313" key="5">
    <source>
        <dbReference type="EMBL" id="EAW29815.1"/>
    </source>
</evidence>
<dbReference type="SUPFAM" id="SSF103473">
    <property type="entry name" value="MFS general substrate transporter"/>
    <property type="match status" value="1"/>
</dbReference>
<feature type="transmembrane region" description="Helical" evidence="4">
    <location>
        <begin position="240"/>
        <end position="262"/>
    </location>
</feature>
<dbReference type="AlphaFoldDB" id="A0YH47"/>
<feature type="transmembrane region" description="Helical" evidence="4">
    <location>
        <begin position="308"/>
        <end position="339"/>
    </location>
</feature>
<comment type="caution">
    <text evidence="5">The sequence shown here is derived from an EMBL/GenBank/DDBJ whole genome shotgun (WGS) entry which is preliminary data.</text>
</comment>
<dbReference type="PANTHER" id="PTHR43596:SF1">
    <property type="entry name" value="ADP,ATP CARRIER PROTEIN"/>
    <property type="match status" value="1"/>
</dbReference>
<dbReference type="Gene3D" id="1.20.1250.20">
    <property type="entry name" value="MFS general substrate transporter like domains"/>
    <property type="match status" value="1"/>
</dbReference>
<dbReference type="GO" id="GO:0022857">
    <property type="term" value="F:transmembrane transporter activity"/>
    <property type="evidence" value="ECO:0007669"/>
    <property type="project" value="InterPro"/>
</dbReference>
<dbReference type="STRING" id="247633.GP2143_12004"/>
<keyword evidence="2 4" id="KW-1133">Transmembrane helix</keyword>
<feature type="transmembrane region" description="Helical" evidence="4">
    <location>
        <begin position="90"/>
        <end position="109"/>
    </location>
</feature>
<keyword evidence="1 4" id="KW-0812">Transmembrane</keyword>
<organism evidence="5 6">
    <name type="scientific">marine gamma proteobacterium HTCC2143</name>
    <dbReference type="NCBI Taxonomy" id="247633"/>
    <lineage>
        <taxon>Bacteria</taxon>
        <taxon>Pseudomonadati</taxon>
        <taxon>Pseudomonadota</taxon>
        <taxon>Gammaproteobacteria</taxon>
        <taxon>Cellvibrionales</taxon>
        <taxon>Spongiibacteraceae</taxon>
        <taxon>BD1-7 clade</taxon>
    </lineage>
</organism>
<dbReference type="eggNOG" id="COG3202">
    <property type="taxonomic scope" value="Bacteria"/>
</dbReference>
<evidence type="ECO:0000256" key="1">
    <source>
        <dbReference type="ARBA" id="ARBA00022692"/>
    </source>
</evidence>
<dbReference type="PANTHER" id="PTHR43596">
    <property type="entry name" value="ADP,ATP CARRIER PROTEIN"/>
    <property type="match status" value="1"/>
</dbReference>
<proteinExistence type="predicted"/>
<accession>A0YH47</accession>
<protein>
    <submittedName>
        <fullName evidence="5">Transporter, putative</fullName>
    </submittedName>
</protein>
<feature type="transmembrane region" description="Helical" evidence="4">
    <location>
        <begin position="153"/>
        <end position="175"/>
    </location>
</feature>
<evidence type="ECO:0000256" key="2">
    <source>
        <dbReference type="ARBA" id="ARBA00022989"/>
    </source>
</evidence>
<name>A0YH47_9GAMM</name>
<dbReference type="Pfam" id="PF07690">
    <property type="entry name" value="MFS_1"/>
    <property type="match status" value="1"/>
</dbReference>
<reference evidence="5 6" key="1">
    <citation type="journal article" date="2010" name="J. Bacteriol.">
        <title>Genome sequence of the oligotrophic marine Gammaproteobacterium HTCC2143, isolated from the Oregon Coast.</title>
        <authorList>
            <person name="Oh H.M."/>
            <person name="Kang I."/>
            <person name="Ferriera S."/>
            <person name="Giovannoni S.J."/>
            <person name="Cho J.C."/>
        </authorList>
    </citation>
    <scope>NUCLEOTIDE SEQUENCE [LARGE SCALE GENOMIC DNA]</scope>
    <source>
        <strain evidence="5 6">HTCC2143</strain>
    </source>
</reference>
<gene>
    <name evidence="5" type="ORF">GP2143_12004</name>
</gene>
<feature type="transmembrane region" description="Helical" evidence="4">
    <location>
        <begin position="181"/>
        <end position="201"/>
    </location>
</feature>
<keyword evidence="6" id="KW-1185">Reference proteome</keyword>
<keyword evidence="3 4" id="KW-0472">Membrane</keyword>
<sequence>MTDSNSGSLSKIFKFVSKIEPNEFKATALSFVLVLILMAAYYILRPVRDAMASDWSDAEVSVLWTINFFFSFAVVAIYGAAVSKVSLRNLVPSVYGFFAVTFAAFYISSNTIDNPVLVDKAFYIWVSVFSLFPISVFWSFMADLYNKEQSKRLFGIITTGASIGAMLGPSIPLLFSDLGTYNLMLVASVVLLFTLPIIFYLQRIKSSELGNAGNVGEMKEMQSLGGNPLSGFKLFLQNPFLLGIGLFLFLYTGIGSFVYFELKNMMADYSKAERTEIWALMDLATNTLTIVAGLFVTSRLATRFGLGITLAIVPIIVLGGLLSVAMVPALTIVVALQIVRRGGNYAITRPAREMLFTHVDQETRFKAKQVIDVVVYRGGDVFWGWAFTGLTQVIGLGIAGIALVGGMIAAAWAAVGLYLGRRADRD</sequence>
<feature type="transmembrane region" description="Helical" evidence="4">
    <location>
        <begin position="64"/>
        <end position="83"/>
    </location>
</feature>
<feature type="transmembrane region" description="Helical" evidence="4">
    <location>
        <begin position="393"/>
        <end position="419"/>
    </location>
</feature>
<feature type="transmembrane region" description="Helical" evidence="4">
    <location>
        <begin position="277"/>
        <end position="296"/>
    </location>
</feature>
<evidence type="ECO:0000256" key="3">
    <source>
        <dbReference type="ARBA" id="ARBA00023136"/>
    </source>
</evidence>
<dbReference type="InterPro" id="IPR011701">
    <property type="entry name" value="MFS"/>
</dbReference>
<feature type="transmembrane region" description="Helical" evidence="4">
    <location>
        <begin position="121"/>
        <end position="141"/>
    </location>
</feature>
<evidence type="ECO:0000256" key="4">
    <source>
        <dbReference type="SAM" id="Phobius"/>
    </source>
</evidence>